<feature type="transmembrane region" description="Helical" evidence="5">
    <location>
        <begin position="55"/>
        <end position="74"/>
    </location>
</feature>
<dbReference type="InterPro" id="IPR002035">
    <property type="entry name" value="VWF_A"/>
</dbReference>
<dbReference type="AlphaFoldDB" id="A0A2A4G4K7"/>
<keyword evidence="2 5" id="KW-0812">Transmembrane</keyword>
<evidence type="ECO:0000256" key="3">
    <source>
        <dbReference type="ARBA" id="ARBA00022989"/>
    </source>
</evidence>
<feature type="domain" description="VWFA" evidence="6">
    <location>
        <begin position="91"/>
        <end position="291"/>
    </location>
</feature>
<gene>
    <name evidence="7" type="ORF">B7P33_16680</name>
</gene>
<comment type="caution">
    <text evidence="7">The sequence shown here is derived from an EMBL/GenBank/DDBJ whole genome shotgun (WGS) entry which is preliminary data.</text>
</comment>
<dbReference type="Proteomes" id="UP000219559">
    <property type="component" value="Unassembled WGS sequence"/>
</dbReference>
<dbReference type="PROSITE" id="PS50234">
    <property type="entry name" value="VWFA"/>
    <property type="match status" value="1"/>
</dbReference>
<dbReference type="InterPro" id="IPR050768">
    <property type="entry name" value="UPF0353/GerABKA_families"/>
</dbReference>
<proteinExistence type="predicted"/>
<organism evidence="7 8">
    <name type="scientific">Sediminicola luteus</name>
    <dbReference type="NCBI Taxonomy" id="319238"/>
    <lineage>
        <taxon>Bacteria</taxon>
        <taxon>Pseudomonadati</taxon>
        <taxon>Bacteroidota</taxon>
        <taxon>Flavobacteriia</taxon>
        <taxon>Flavobacteriales</taxon>
        <taxon>Flavobacteriaceae</taxon>
        <taxon>Sediminicola</taxon>
    </lineage>
</organism>
<protein>
    <submittedName>
        <fullName evidence="7">BatB protein</fullName>
    </submittedName>
</protein>
<accession>A0A2A4G4K7</accession>
<dbReference type="PANTHER" id="PTHR22550">
    <property type="entry name" value="SPORE GERMINATION PROTEIN"/>
    <property type="match status" value="1"/>
</dbReference>
<dbReference type="Gene3D" id="3.40.50.410">
    <property type="entry name" value="von Willebrand factor, type A domain"/>
    <property type="match status" value="1"/>
</dbReference>
<evidence type="ECO:0000256" key="5">
    <source>
        <dbReference type="SAM" id="Phobius"/>
    </source>
</evidence>
<name>A0A2A4G4K7_9FLAO</name>
<dbReference type="SUPFAM" id="SSF53300">
    <property type="entry name" value="vWA-like"/>
    <property type="match status" value="1"/>
</dbReference>
<keyword evidence="8" id="KW-1185">Reference proteome</keyword>
<dbReference type="SMART" id="SM00327">
    <property type="entry name" value="VWA"/>
    <property type="match status" value="1"/>
</dbReference>
<evidence type="ECO:0000313" key="7">
    <source>
        <dbReference type="EMBL" id="PCE62910.1"/>
    </source>
</evidence>
<keyword evidence="4 5" id="KW-0472">Membrane</keyword>
<evidence type="ECO:0000256" key="2">
    <source>
        <dbReference type="ARBA" id="ARBA00022692"/>
    </source>
</evidence>
<feature type="transmembrane region" description="Helical" evidence="5">
    <location>
        <begin position="12"/>
        <end position="29"/>
    </location>
</feature>
<sequence>MVQFDEKGYFILLAILPVLVLFYVLFGIWRMKTRKKFAQPDLMARLMPDRSKFKGSLKLILFCAGLAFLTFGLVNPKMGTKLETVKREGVDIVFAVDVSKSMLAEDIAPNRLEKAKRLVSEIVNSLVSDRIGIIAYAAQAYPQLPITTDYGAAKLFLQSMNTDMMSSQGTAIDQAIELATSYYNDDEQTNRVLFIISDGEDHSGNATLDVVEKATEKGIKIFTIGVGNEKGAPIPMKINGIVESLKKDQDGEVVITKLNPEVLEEIADEGNGRYVDGSDTKAAIAAITDELEQMDKTEFEAQQFADFKDQFQWFLGIGLLFLFLDIFVLDRKTNWLRKLNLFNEHGDDKK</sequence>
<reference evidence="7 8" key="1">
    <citation type="submission" date="2017-04" db="EMBL/GenBank/DDBJ databases">
        <title>A new member of the family Flavobacteriaceae isolated from ascidians.</title>
        <authorList>
            <person name="Chen L."/>
        </authorList>
    </citation>
    <scope>NUCLEOTIDE SEQUENCE [LARGE SCALE GENOMIC DNA]</scope>
    <source>
        <strain evidence="7 8">HQA918</strain>
    </source>
</reference>
<dbReference type="OrthoDB" id="6206554at2"/>
<dbReference type="Pfam" id="PF00092">
    <property type="entry name" value="VWA"/>
    <property type="match status" value="1"/>
</dbReference>
<dbReference type="PANTHER" id="PTHR22550:SF5">
    <property type="entry name" value="LEUCINE ZIPPER PROTEIN 4"/>
    <property type="match status" value="1"/>
</dbReference>
<keyword evidence="3 5" id="KW-1133">Transmembrane helix</keyword>
<dbReference type="EMBL" id="NBWU01000007">
    <property type="protein sequence ID" value="PCE62910.1"/>
    <property type="molecule type" value="Genomic_DNA"/>
</dbReference>
<evidence type="ECO:0000313" key="8">
    <source>
        <dbReference type="Proteomes" id="UP000219559"/>
    </source>
</evidence>
<evidence type="ECO:0000256" key="1">
    <source>
        <dbReference type="ARBA" id="ARBA00022475"/>
    </source>
</evidence>
<feature type="transmembrane region" description="Helical" evidence="5">
    <location>
        <begin position="311"/>
        <end position="329"/>
    </location>
</feature>
<keyword evidence="1" id="KW-1003">Cell membrane</keyword>
<evidence type="ECO:0000259" key="6">
    <source>
        <dbReference type="PROSITE" id="PS50234"/>
    </source>
</evidence>
<evidence type="ECO:0000256" key="4">
    <source>
        <dbReference type="ARBA" id="ARBA00023136"/>
    </source>
</evidence>
<dbReference type="InterPro" id="IPR036465">
    <property type="entry name" value="vWFA_dom_sf"/>
</dbReference>
<dbReference type="RefSeq" id="WP_097441021.1">
    <property type="nucleotide sequence ID" value="NZ_KZ300477.1"/>
</dbReference>